<dbReference type="GO" id="GO:0006751">
    <property type="term" value="P:glutathione catabolic process"/>
    <property type="evidence" value="ECO:0007669"/>
    <property type="project" value="InterPro"/>
</dbReference>
<feature type="non-terminal residue" evidence="8">
    <location>
        <position position="468"/>
    </location>
</feature>
<gene>
    <name evidence="8" type="ORF">DSTB1V02_LOCUS14831</name>
</gene>
<dbReference type="EMBL" id="LR916666">
    <property type="protein sequence ID" value="CAD7255086.1"/>
    <property type="molecule type" value="Genomic_DNA"/>
</dbReference>
<keyword evidence="4" id="KW-0865">Zymogen</keyword>
<dbReference type="Gene3D" id="3.60.20.40">
    <property type="match status" value="1"/>
</dbReference>
<feature type="binding site" evidence="7">
    <location>
        <position position="414"/>
    </location>
    <ligand>
        <name>L-glutamate</name>
        <dbReference type="ChEBI" id="CHEBI:29985"/>
    </ligand>
</feature>
<feature type="binding site" evidence="7">
    <location>
        <position position="49"/>
    </location>
    <ligand>
        <name>L-glutamate</name>
        <dbReference type="ChEBI" id="CHEBI:29985"/>
    </ligand>
</feature>
<evidence type="ECO:0000256" key="2">
    <source>
        <dbReference type="ARBA" id="ARBA00022679"/>
    </source>
</evidence>
<evidence type="ECO:0000256" key="3">
    <source>
        <dbReference type="ARBA" id="ARBA00022801"/>
    </source>
</evidence>
<dbReference type="InterPro" id="IPR000101">
    <property type="entry name" value="GGT_peptidase"/>
</dbReference>
<dbReference type="Pfam" id="PF01019">
    <property type="entry name" value="G_glu_transpept"/>
    <property type="match status" value="1"/>
</dbReference>
<dbReference type="PRINTS" id="PR01210">
    <property type="entry name" value="GGTRANSPTASE"/>
</dbReference>
<protein>
    <recommendedName>
        <fullName evidence="10">Gamma-glutamyltransferase</fullName>
    </recommendedName>
</protein>
<evidence type="ECO:0000313" key="8">
    <source>
        <dbReference type="EMBL" id="CAD7255086.1"/>
    </source>
</evidence>
<evidence type="ECO:0000313" key="9">
    <source>
        <dbReference type="Proteomes" id="UP000677054"/>
    </source>
</evidence>
<evidence type="ECO:0000256" key="4">
    <source>
        <dbReference type="ARBA" id="ARBA00023145"/>
    </source>
</evidence>
<keyword evidence="9" id="KW-1185">Reference proteome</keyword>
<proteinExistence type="inferred from homology"/>
<organism evidence="8">
    <name type="scientific">Darwinula stevensoni</name>
    <dbReference type="NCBI Taxonomy" id="69355"/>
    <lineage>
        <taxon>Eukaryota</taxon>
        <taxon>Metazoa</taxon>
        <taxon>Ecdysozoa</taxon>
        <taxon>Arthropoda</taxon>
        <taxon>Crustacea</taxon>
        <taxon>Oligostraca</taxon>
        <taxon>Ostracoda</taxon>
        <taxon>Podocopa</taxon>
        <taxon>Podocopida</taxon>
        <taxon>Darwinulocopina</taxon>
        <taxon>Darwinuloidea</taxon>
        <taxon>Darwinulidae</taxon>
        <taxon>Darwinula</taxon>
    </lineage>
</organism>
<evidence type="ECO:0008006" key="10">
    <source>
        <dbReference type="Google" id="ProtNLM"/>
    </source>
</evidence>
<keyword evidence="5" id="KW-0012">Acyltransferase</keyword>
<dbReference type="NCBIfam" id="TIGR00066">
    <property type="entry name" value="g_glut_trans"/>
    <property type="match status" value="1"/>
</dbReference>
<dbReference type="SUPFAM" id="SSF56235">
    <property type="entry name" value="N-terminal nucleophile aminohydrolases (Ntn hydrolases)"/>
    <property type="match status" value="1"/>
</dbReference>
<dbReference type="EMBL" id="CAJPEV010017148">
    <property type="protein sequence ID" value="CAG0907463.1"/>
    <property type="molecule type" value="Genomic_DNA"/>
</dbReference>
<feature type="active site" description="Nucleophile" evidence="6">
    <location>
        <position position="321"/>
    </location>
</feature>
<name>A0A7R9AIR9_9CRUS</name>
<feature type="binding site" evidence="7">
    <location>
        <position position="363"/>
    </location>
    <ligand>
        <name>L-glutamate</name>
        <dbReference type="ChEBI" id="CHEBI:29985"/>
    </ligand>
</feature>
<dbReference type="GO" id="GO:0016746">
    <property type="term" value="F:acyltransferase activity"/>
    <property type="evidence" value="ECO:0007669"/>
    <property type="project" value="UniProtKB-KW"/>
</dbReference>
<dbReference type="InterPro" id="IPR043137">
    <property type="entry name" value="GGT_ssub_C"/>
</dbReference>
<dbReference type="PROSITE" id="PS00462">
    <property type="entry name" value="G_GLU_TRANSPEPTIDASE"/>
    <property type="match status" value="1"/>
</dbReference>
<evidence type="ECO:0000256" key="5">
    <source>
        <dbReference type="ARBA" id="ARBA00023315"/>
    </source>
</evidence>
<feature type="binding site" evidence="7">
    <location>
        <begin position="392"/>
        <end position="393"/>
    </location>
    <ligand>
        <name>L-glutamate</name>
        <dbReference type="ChEBI" id="CHEBI:29985"/>
    </ligand>
</feature>
<dbReference type="InterPro" id="IPR055262">
    <property type="entry name" value="GGT_CS"/>
</dbReference>
<dbReference type="InterPro" id="IPR051792">
    <property type="entry name" value="GGT_bact"/>
</dbReference>
<dbReference type="PANTHER" id="PTHR43199:SF1">
    <property type="entry name" value="GLUTATHIONE HYDROLASE PROENZYME"/>
    <property type="match status" value="1"/>
</dbReference>
<dbReference type="GO" id="GO:0036374">
    <property type="term" value="F:glutathione hydrolase activity"/>
    <property type="evidence" value="ECO:0007669"/>
    <property type="project" value="InterPro"/>
</dbReference>
<evidence type="ECO:0000256" key="1">
    <source>
        <dbReference type="ARBA" id="ARBA00009381"/>
    </source>
</evidence>
<sequence length="468" mass="51048">MKKGGNAIDAAVAVQFALAVVYPQAGNIGGGGFLVYRDSLGAVAALDFREKAPAASTETMYQDAEGTVISEKAQMGHLAGGVPGSVDGMWQAHQKYGKLPWKDLVQPAIDYATNGFRITKQEADNLIAEHNDFLKYSTSGSAFTQKKDWKVGNNLVQSELAATLTRIRDLGRDGFYAGETAQYIVEEMQRGKAIMTLKDLQDYASVWRKPIEFDYKNYHLISMPPPSSGGLLLQQMLTMVKPLPLASYGFHSSEAVHAMVEAERRAYADRAAHMGDPDFWNVPTIITDSTYLNERMRSFDKDKATKSAEMGAGNIVESEQTTHFSIIDPQGNAVSVTTTLNDSYGSRMVVRGAGFIFNNEMDDFSAKPGVPNIYGLVGSEANRIQPGKRMLSSMTPTIVLKDNKLHLVVGSPGGGTIPTSVYQVFLNVAEFGMALPEAVQSKRFHHQYLPDTIVIEKAALSPETVAKL</sequence>
<accession>A0A7R9AIR9</accession>
<comment type="similarity">
    <text evidence="1">Belongs to the gamma-glutamyltransferase family.</text>
</comment>
<dbReference type="OrthoDB" id="1081007at2759"/>
<dbReference type="InterPro" id="IPR029055">
    <property type="entry name" value="Ntn_hydrolases_N"/>
</dbReference>
<dbReference type="PANTHER" id="PTHR43199">
    <property type="entry name" value="GLUTATHIONE HYDROLASE"/>
    <property type="match status" value="1"/>
</dbReference>
<evidence type="ECO:0000256" key="6">
    <source>
        <dbReference type="PIRSR" id="PIRSR600101-1"/>
    </source>
</evidence>
<dbReference type="Proteomes" id="UP000677054">
    <property type="component" value="Unassembled WGS sequence"/>
</dbReference>
<reference evidence="8" key="1">
    <citation type="submission" date="2020-11" db="EMBL/GenBank/DDBJ databases">
        <authorList>
            <person name="Tran Van P."/>
        </authorList>
    </citation>
    <scope>NUCLEOTIDE SEQUENCE</scope>
</reference>
<keyword evidence="3" id="KW-0378">Hydrolase</keyword>
<feature type="binding site" evidence="7">
    <location>
        <begin position="339"/>
        <end position="341"/>
    </location>
    <ligand>
        <name>L-glutamate</name>
        <dbReference type="ChEBI" id="CHEBI:29985"/>
    </ligand>
</feature>
<dbReference type="Gene3D" id="1.10.246.130">
    <property type="match status" value="1"/>
</dbReference>
<keyword evidence="2" id="KW-0808">Transferase</keyword>
<evidence type="ECO:0000256" key="7">
    <source>
        <dbReference type="PIRSR" id="PIRSR600101-2"/>
    </source>
</evidence>
<dbReference type="AlphaFoldDB" id="A0A7R9AIR9"/>
<dbReference type="InterPro" id="IPR043138">
    <property type="entry name" value="GGT_lsub"/>
</dbReference>